<dbReference type="EMBL" id="JAFNLL010000014">
    <property type="protein sequence ID" value="MBO1267899.1"/>
    <property type="molecule type" value="Genomic_DNA"/>
</dbReference>
<accession>A0A939KJM6</accession>
<evidence type="ECO:0000256" key="1">
    <source>
        <dbReference type="ARBA" id="ARBA00022722"/>
    </source>
</evidence>
<comment type="caution">
    <text evidence="6">The sequence shown here is derived from an EMBL/GenBank/DDBJ whole genome shotgun (WGS) entry which is preliminary data.</text>
</comment>
<sequence>MGSTAYLLDTHVLAWALTEPRKLSAKARRVIQSLDHHLVASAATAYELAYKHRLGRLPELDGLLLGYSRHVAELCNEELSINGAHALTAGQLDWEHRDPFDRMIASQAIVESMVVITADRVFHEFPLVEALW</sequence>
<dbReference type="GO" id="GO:0046872">
    <property type="term" value="F:metal ion binding"/>
    <property type="evidence" value="ECO:0007669"/>
    <property type="project" value="UniProtKB-KW"/>
</dbReference>
<dbReference type="InterPro" id="IPR029060">
    <property type="entry name" value="PIN-like_dom_sf"/>
</dbReference>
<dbReference type="InterPro" id="IPR041705">
    <property type="entry name" value="PIN_Sll0205"/>
</dbReference>
<protein>
    <submittedName>
        <fullName evidence="6">Type II toxin-antitoxin system VapC family toxin</fullName>
    </submittedName>
</protein>
<dbReference type="InterPro" id="IPR052919">
    <property type="entry name" value="TA_system_RNase"/>
</dbReference>
<dbReference type="CDD" id="cd09872">
    <property type="entry name" value="PIN_Sll0205-like"/>
    <property type="match status" value="1"/>
</dbReference>
<proteinExistence type="predicted"/>
<dbReference type="Proteomes" id="UP000664164">
    <property type="component" value="Unassembled WGS sequence"/>
</dbReference>
<evidence type="ECO:0000256" key="2">
    <source>
        <dbReference type="ARBA" id="ARBA00022723"/>
    </source>
</evidence>
<feature type="domain" description="PIN" evidence="5">
    <location>
        <begin position="6"/>
        <end position="125"/>
    </location>
</feature>
<dbReference type="GO" id="GO:0016787">
    <property type="term" value="F:hydrolase activity"/>
    <property type="evidence" value="ECO:0007669"/>
    <property type="project" value="UniProtKB-KW"/>
</dbReference>
<dbReference type="RefSeq" id="WP_207615699.1">
    <property type="nucleotide sequence ID" value="NZ_JAFNLL010000014.1"/>
</dbReference>
<dbReference type="PANTHER" id="PTHR36173">
    <property type="entry name" value="RIBONUCLEASE VAPC16-RELATED"/>
    <property type="match status" value="1"/>
</dbReference>
<gene>
    <name evidence="6" type="ORF">J1902_07915</name>
</gene>
<reference evidence="6" key="1">
    <citation type="submission" date="2021-03" db="EMBL/GenBank/DDBJ databases">
        <title>A new species, PO-11, isolated from a karst cave deposit.</title>
        <authorList>
            <person name="Zhaoxiaoyong W."/>
        </authorList>
    </citation>
    <scope>NUCLEOTIDE SEQUENCE</scope>
    <source>
        <strain evidence="6">PO-11</strain>
    </source>
</reference>
<evidence type="ECO:0000256" key="3">
    <source>
        <dbReference type="ARBA" id="ARBA00022801"/>
    </source>
</evidence>
<keyword evidence="7" id="KW-1185">Reference proteome</keyword>
<keyword evidence="4" id="KW-0460">Magnesium</keyword>
<dbReference type="AlphaFoldDB" id="A0A939KJM6"/>
<evidence type="ECO:0000313" key="7">
    <source>
        <dbReference type="Proteomes" id="UP000664164"/>
    </source>
</evidence>
<dbReference type="Gene3D" id="3.40.50.1010">
    <property type="entry name" value="5'-nuclease"/>
    <property type="match status" value="1"/>
</dbReference>
<keyword evidence="3" id="KW-0378">Hydrolase</keyword>
<dbReference type="PANTHER" id="PTHR36173:SF2">
    <property type="entry name" value="RIBONUCLEASE VAPC16"/>
    <property type="match status" value="1"/>
</dbReference>
<keyword evidence="2" id="KW-0479">Metal-binding</keyword>
<dbReference type="GO" id="GO:0004518">
    <property type="term" value="F:nuclease activity"/>
    <property type="evidence" value="ECO:0007669"/>
    <property type="project" value="UniProtKB-KW"/>
</dbReference>
<evidence type="ECO:0000313" key="6">
    <source>
        <dbReference type="EMBL" id="MBO1267899.1"/>
    </source>
</evidence>
<dbReference type="Pfam" id="PF01850">
    <property type="entry name" value="PIN"/>
    <property type="match status" value="1"/>
</dbReference>
<evidence type="ECO:0000256" key="4">
    <source>
        <dbReference type="ARBA" id="ARBA00022842"/>
    </source>
</evidence>
<evidence type="ECO:0000259" key="5">
    <source>
        <dbReference type="Pfam" id="PF01850"/>
    </source>
</evidence>
<organism evidence="6 7">
    <name type="scientific">Arthrobacter cavernae</name>
    <dbReference type="NCBI Taxonomy" id="2817681"/>
    <lineage>
        <taxon>Bacteria</taxon>
        <taxon>Bacillati</taxon>
        <taxon>Actinomycetota</taxon>
        <taxon>Actinomycetes</taxon>
        <taxon>Micrococcales</taxon>
        <taxon>Micrococcaceae</taxon>
        <taxon>Arthrobacter</taxon>
    </lineage>
</organism>
<dbReference type="InterPro" id="IPR002716">
    <property type="entry name" value="PIN_dom"/>
</dbReference>
<name>A0A939KJM6_9MICC</name>
<keyword evidence="1" id="KW-0540">Nuclease</keyword>
<dbReference type="SUPFAM" id="SSF88723">
    <property type="entry name" value="PIN domain-like"/>
    <property type="match status" value="1"/>
</dbReference>